<dbReference type="Proteomes" id="UP000177515">
    <property type="component" value="Chromosome 1"/>
</dbReference>
<dbReference type="NCBIfam" id="TIGR02001">
    <property type="entry name" value="gcw_chp"/>
    <property type="match status" value="1"/>
</dbReference>
<dbReference type="PROSITE" id="PS51257">
    <property type="entry name" value="PROKAR_LIPOPROTEIN"/>
    <property type="match status" value="1"/>
</dbReference>
<feature type="signal peptide" evidence="1">
    <location>
        <begin position="1"/>
        <end position="22"/>
    </location>
</feature>
<reference evidence="2 3" key="1">
    <citation type="submission" date="2016-10" db="EMBL/GenBank/DDBJ databases">
        <title>Complete genome sequences of three Cupriavidus strains isolated from various Malaysian environments.</title>
        <authorList>
            <person name="Abdullah A.A.-A."/>
            <person name="Shafie N.A.H."/>
            <person name="Lau N.S."/>
        </authorList>
    </citation>
    <scope>NUCLEOTIDE SEQUENCE [LARGE SCALE GENOMIC DNA]</scope>
    <source>
        <strain evidence="2 3">USMAA1020</strain>
    </source>
</reference>
<keyword evidence="3" id="KW-1185">Reference proteome</keyword>
<dbReference type="InterPro" id="IPR010239">
    <property type="entry name" value="CHP02001"/>
</dbReference>
<dbReference type="EMBL" id="CP017754">
    <property type="protein sequence ID" value="AOZ04968.1"/>
    <property type="molecule type" value="Genomic_DNA"/>
</dbReference>
<keyword evidence="1" id="KW-0732">Signal</keyword>
<evidence type="ECO:0000313" key="3">
    <source>
        <dbReference type="Proteomes" id="UP000177515"/>
    </source>
</evidence>
<name>A0ABM6F146_9BURK</name>
<gene>
    <name evidence="2" type="ORF">BKK80_03340</name>
</gene>
<sequence>MKKLAFAVSAAILCGCATGAFAQSSGDAAATPAPAAAAPAADAAPASPHTFTANVTLATEYRYRGLMQTNRHPAIQGGFDYAHESGFYVGNWNSNISWLSDSSSQVSAPIEMDFYGGFKNTFALAGLDWNYDVGVLQYYYPGDYPTGFTRPHTTELYGGIGSGPVFLKYSHALTNLFGFNDSKNSFYIDLSANVPLNFWDLTFNAHVGYQKVQHVTDASYTDWKVGLTKDLGKGFSLAVAYIDTNANRSVYTNTSGRYVGRATAWASLTKTF</sequence>
<evidence type="ECO:0000313" key="2">
    <source>
        <dbReference type="EMBL" id="AOZ04968.1"/>
    </source>
</evidence>
<evidence type="ECO:0000256" key="1">
    <source>
        <dbReference type="SAM" id="SignalP"/>
    </source>
</evidence>
<organism evidence="2 3">
    <name type="scientific">Cupriavidus malaysiensis</name>
    <dbReference type="NCBI Taxonomy" id="367825"/>
    <lineage>
        <taxon>Bacteria</taxon>
        <taxon>Pseudomonadati</taxon>
        <taxon>Pseudomonadota</taxon>
        <taxon>Betaproteobacteria</taxon>
        <taxon>Burkholderiales</taxon>
        <taxon>Burkholderiaceae</taxon>
        <taxon>Cupriavidus</taxon>
    </lineage>
</organism>
<feature type="chain" id="PRO_5047198358" evidence="1">
    <location>
        <begin position="23"/>
        <end position="272"/>
    </location>
</feature>
<protein>
    <submittedName>
        <fullName evidence="2">Uncharacterized protein</fullName>
    </submittedName>
</protein>
<accession>A0ABM6F146</accession>
<dbReference type="Pfam" id="PF09694">
    <property type="entry name" value="Gcw_chp"/>
    <property type="match status" value="1"/>
</dbReference>
<proteinExistence type="predicted"/>
<dbReference type="RefSeq" id="WP_071010867.1">
    <property type="nucleotide sequence ID" value="NZ_CP017754.1"/>
</dbReference>